<dbReference type="InterPro" id="IPR036249">
    <property type="entry name" value="Thioredoxin-like_sf"/>
</dbReference>
<dbReference type="GO" id="GO:0016491">
    <property type="term" value="F:oxidoreductase activity"/>
    <property type="evidence" value="ECO:0007669"/>
    <property type="project" value="UniProtKB-KW"/>
</dbReference>
<proteinExistence type="inferred from homology"/>
<dbReference type="EMBL" id="MQWB01000001">
    <property type="protein sequence ID" value="OZC04370.1"/>
    <property type="molecule type" value="Genomic_DNA"/>
</dbReference>
<keyword evidence="8" id="KW-1185">Reference proteome</keyword>
<dbReference type="PANTHER" id="PTHR13887">
    <property type="entry name" value="GLUTATHIONE S-TRANSFERASE KAPPA"/>
    <property type="match status" value="1"/>
</dbReference>
<comment type="caution">
    <text evidence="7">The sequence shown here is derived from an EMBL/GenBank/DDBJ whole genome shotgun (WGS) entry which is preliminary data.</text>
</comment>
<organism evidence="7 8">
    <name type="scientific">Rubricoccus marinus</name>
    <dbReference type="NCBI Taxonomy" id="716817"/>
    <lineage>
        <taxon>Bacteria</taxon>
        <taxon>Pseudomonadati</taxon>
        <taxon>Rhodothermota</taxon>
        <taxon>Rhodothermia</taxon>
        <taxon>Rhodothermales</taxon>
        <taxon>Rubricoccaceae</taxon>
        <taxon>Rubricoccus</taxon>
    </lineage>
</organism>
<dbReference type="InterPro" id="IPR012336">
    <property type="entry name" value="Thioredoxin-like_fold"/>
</dbReference>
<keyword evidence="4" id="KW-1015">Disulfide bond</keyword>
<dbReference type="RefSeq" id="WP_094550764.1">
    <property type="nucleotide sequence ID" value="NZ_MQWB01000001.1"/>
</dbReference>
<evidence type="ECO:0000313" key="8">
    <source>
        <dbReference type="Proteomes" id="UP000216446"/>
    </source>
</evidence>
<keyword evidence="5" id="KW-0676">Redox-active center</keyword>
<sequence>MSPVTPDDHARGPEDARITLVQYGDFECPFGLQIHQIAQEMREAFPDDLRVVFRHFPLKYHPHALNAAIAAEAVARTGGEEAFWAYHDRLYANQLALRPAQLGEHAEAIGADREAVDQAVQEEEGKTSILAQKRGGVRAGVRSTLSLFIDGELYQDDDVEDALVERVIKPLKEGE</sequence>
<protein>
    <recommendedName>
        <fullName evidence="6">Thioredoxin-like fold domain-containing protein</fullName>
    </recommendedName>
</protein>
<comment type="similarity">
    <text evidence="1">Belongs to the thioredoxin family. DsbA subfamily.</text>
</comment>
<accession>A0A259U350</accession>
<dbReference type="InParanoid" id="A0A259U350"/>
<gene>
    <name evidence="7" type="ORF">BSZ36_16115</name>
</gene>
<dbReference type="Proteomes" id="UP000216446">
    <property type="component" value="Unassembled WGS sequence"/>
</dbReference>
<keyword evidence="3" id="KW-0560">Oxidoreductase</keyword>
<evidence type="ECO:0000256" key="3">
    <source>
        <dbReference type="ARBA" id="ARBA00023002"/>
    </source>
</evidence>
<dbReference type="PANTHER" id="PTHR13887:SF14">
    <property type="entry name" value="DISULFIDE BOND FORMATION PROTEIN D"/>
    <property type="match status" value="1"/>
</dbReference>
<evidence type="ECO:0000313" key="7">
    <source>
        <dbReference type="EMBL" id="OZC04370.1"/>
    </source>
</evidence>
<name>A0A259U350_9BACT</name>
<reference evidence="7 8" key="1">
    <citation type="submission" date="2016-11" db="EMBL/GenBank/DDBJ databases">
        <title>Study of marine rhodopsin-containing bacteria.</title>
        <authorList>
            <person name="Yoshizawa S."/>
            <person name="Kumagai Y."/>
            <person name="Kogure K."/>
        </authorList>
    </citation>
    <scope>NUCLEOTIDE SEQUENCE [LARGE SCALE GENOMIC DNA]</scope>
    <source>
        <strain evidence="7 8">SG-29</strain>
    </source>
</reference>
<feature type="domain" description="Thioredoxin-like fold" evidence="6">
    <location>
        <begin position="5"/>
        <end position="161"/>
    </location>
</feature>
<evidence type="ECO:0000256" key="2">
    <source>
        <dbReference type="ARBA" id="ARBA00022729"/>
    </source>
</evidence>
<dbReference type="Pfam" id="PF13462">
    <property type="entry name" value="Thioredoxin_4"/>
    <property type="match status" value="1"/>
</dbReference>
<evidence type="ECO:0000256" key="4">
    <source>
        <dbReference type="ARBA" id="ARBA00023157"/>
    </source>
</evidence>
<dbReference type="Gene3D" id="3.40.30.10">
    <property type="entry name" value="Glutaredoxin"/>
    <property type="match status" value="1"/>
</dbReference>
<dbReference type="OrthoDB" id="117402at2"/>
<evidence type="ECO:0000256" key="1">
    <source>
        <dbReference type="ARBA" id="ARBA00005791"/>
    </source>
</evidence>
<dbReference type="SUPFAM" id="SSF52833">
    <property type="entry name" value="Thioredoxin-like"/>
    <property type="match status" value="1"/>
</dbReference>
<dbReference type="AlphaFoldDB" id="A0A259U350"/>
<evidence type="ECO:0000256" key="5">
    <source>
        <dbReference type="ARBA" id="ARBA00023284"/>
    </source>
</evidence>
<evidence type="ECO:0000259" key="6">
    <source>
        <dbReference type="Pfam" id="PF13462"/>
    </source>
</evidence>
<keyword evidence="2" id="KW-0732">Signal</keyword>